<proteinExistence type="inferred from homology"/>
<comment type="similarity">
    <text evidence="1">Belongs to the DNase II family.</text>
</comment>
<evidence type="ECO:0000256" key="1">
    <source>
        <dbReference type="ARBA" id="ARBA00007527"/>
    </source>
</evidence>
<feature type="non-terminal residue" evidence="3">
    <location>
        <position position="278"/>
    </location>
</feature>
<sequence>MVLESSILVISKVILQLNAAGLNQYLSFKLRFDDSGTYSINSNSRLIYFFVAYKLPRERASKFPLIQEGTAYMYLTPGSSSRLQSGGVSSVFSYSESTSSWVMSNISMNSELSMPARTLRRLYFDPNIKENAAYAMYNDEAPDGSKSFTKGHTKGVILMTPTGGYWLIHSVPKYPPNPQDGYSYPSSGHHYGQTMLCISLPVSEADNIGNQLLYNNPYIYESNMPSTMSGMFPVLKQVIDGKHPHKEPWFRITQLTSVGKKSFTSFAKYKKYGKGLYS</sequence>
<keyword evidence="4" id="KW-1185">Reference proteome</keyword>
<accession>A0AAV2SQU8</accession>
<dbReference type="InterPro" id="IPR004947">
    <property type="entry name" value="DNase_II"/>
</dbReference>
<dbReference type="CDD" id="cd09120">
    <property type="entry name" value="PLDc_DNaseII_1"/>
    <property type="match status" value="1"/>
</dbReference>
<dbReference type="AlphaFoldDB" id="A0AAV2SQU8"/>
<dbReference type="Pfam" id="PF03265">
    <property type="entry name" value="DNase_II"/>
    <property type="match status" value="1"/>
</dbReference>
<dbReference type="GO" id="GO:0006309">
    <property type="term" value="P:apoptotic DNA fragmentation"/>
    <property type="evidence" value="ECO:0007669"/>
    <property type="project" value="TreeGrafter"/>
</dbReference>
<comment type="caution">
    <text evidence="3">The sequence shown here is derived from an EMBL/GenBank/DDBJ whole genome shotgun (WGS) entry which is preliminary data.</text>
</comment>
<evidence type="ECO:0000313" key="4">
    <source>
        <dbReference type="Proteomes" id="UP001497623"/>
    </source>
</evidence>
<dbReference type="EMBL" id="CAXKWB010098683">
    <property type="protein sequence ID" value="CAL4222618.1"/>
    <property type="molecule type" value="Genomic_DNA"/>
</dbReference>
<gene>
    <name evidence="3" type="ORF">MNOR_LOCUS39209</name>
</gene>
<evidence type="ECO:0000313" key="3">
    <source>
        <dbReference type="EMBL" id="CAL4222618.1"/>
    </source>
</evidence>
<evidence type="ECO:0000256" key="2">
    <source>
        <dbReference type="ARBA" id="ARBA00022801"/>
    </source>
</evidence>
<name>A0AAV2SQU8_MEGNR</name>
<dbReference type="PANTHER" id="PTHR10858">
    <property type="entry name" value="DEOXYRIBONUCLEASE II"/>
    <property type="match status" value="1"/>
</dbReference>
<organism evidence="3 4">
    <name type="scientific">Meganyctiphanes norvegica</name>
    <name type="common">Northern krill</name>
    <name type="synonym">Thysanopoda norvegica</name>
    <dbReference type="NCBI Taxonomy" id="48144"/>
    <lineage>
        <taxon>Eukaryota</taxon>
        <taxon>Metazoa</taxon>
        <taxon>Ecdysozoa</taxon>
        <taxon>Arthropoda</taxon>
        <taxon>Crustacea</taxon>
        <taxon>Multicrustacea</taxon>
        <taxon>Malacostraca</taxon>
        <taxon>Eumalacostraca</taxon>
        <taxon>Eucarida</taxon>
        <taxon>Euphausiacea</taxon>
        <taxon>Euphausiidae</taxon>
        <taxon>Meganyctiphanes</taxon>
    </lineage>
</organism>
<keyword evidence="2" id="KW-0378">Hydrolase</keyword>
<dbReference type="Proteomes" id="UP001497623">
    <property type="component" value="Unassembled WGS sequence"/>
</dbReference>
<dbReference type="PANTHER" id="PTHR10858:SF30">
    <property type="entry name" value="CELL-DEATH-RELATED NUCLEASE 7"/>
    <property type="match status" value="1"/>
</dbReference>
<dbReference type="GO" id="GO:0004531">
    <property type="term" value="F:deoxyribonuclease II activity"/>
    <property type="evidence" value="ECO:0007669"/>
    <property type="project" value="InterPro"/>
</dbReference>
<reference evidence="3 4" key="1">
    <citation type="submission" date="2024-05" db="EMBL/GenBank/DDBJ databases">
        <authorList>
            <person name="Wallberg A."/>
        </authorList>
    </citation>
    <scope>NUCLEOTIDE SEQUENCE [LARGE SCALE GENOMIC DNA]</scope>
</reference>
<protein>
    <submittedName>
        <fullName evidence="3">Uncharacterized protein</fullName>
    </submittedName>
</protein>